<dbReference type="InterPro" id="IPR056572">
    <property type="entry name" value="Zn_ribbon_PaaD"/>
</dbReference>
<feature type="domain" description="PaaD zinc beta ribbon" evidence="2">
    <location>
        <begin position="31"/>
        <end position="71"/>
    </location>
</feature>
<comment type="caution">
    <text evidence="3">The sequence shown here is derived from an EMBL/GenBank/DDBJ whole genome shotgun (WGS) entry which is preliminary data.</text>
</comment>
<gene>
    <name evidence="3" type="ORF">ACFQQG_16255</name>
</gene>
<reference evidence="3 4" key="1">
    <citation type="journal article" date="2019" name="Int. J. Syst. Evol. Microbiol.">
        <title>The Global Catalogue of Microorganisms (GCM) 10K type strain sequencing project: providing services to taxonomists for standard genome sequencing and annotation.</title>
        <authorList>
            <consortium name="The Broad Institute Genomics Platform"/>
            <consortium name="The Broad Institute Genome Sequencing Center for Infectious Disease"/>
            <person name="Wu L."/>
            <person name="Ma J."/>
        </authorList>
    </citation>
    <scope>NUCLEOTIDE SEQUENCE [LARGE SCALE GENOMIC DNA]</scope>
    <source>
        <strain evidence="3 4">JCM 30072</strain>
    </source>
</reference>
<dbReference type="GeneID" id="76631606"/>
<dbReference type="Proteomes" id="UP001596445">
    <property type="component" value="Unassembled WGS sequence"/>
</dbReference>
<dbReference type="EMBL" id="JBHSZI010000001">
    <property type="protein sequence ID" value="MFC7059441.1"/>
    <property type="molecule type" value="Genomic_DNA"/>
</dbReference>
<dbReference type="RefSeq" id="WP_267162219.1">
    <property type="nucleotide sequence ID" value="NZ_CP112972.1"/>
</dbReference>
<name>A0ABD5W5K8_9EURY</name>
<organism evidence="3 4">
    <name type="scientific">Halovenus salina</name>
    <dbReference type="NCBI Taxonomy" id="1510225"/>
    <lineage>
        <taxon>Archaea</taxon>
        <taxon>Methanobacteriati</taxon>
        <taxon>Methanobacteriota</taxon>
        <taxon>Stenosarchaea group</taxon>
        <taxon>Halobacteria</taxon>
        <taxon>Halobacteriales</taxon>
        <taxon>Haloarculaceae</taxon>
        <taxon>Halovenus</taxon>
    </lineage>
</organism>
<accession>A0ABD5W5K8</accession>
<feature type="region of interest" description="Disordered" evidence="1">
    <location>
        <begin position="1"/>
        <end position="29"/>
    </location>
</feature>
<dbReference type="AlphaFoldDB" id="A0ABD5W5K8"/>
<proteinExistence type="predicted"/>
<sequence length="72" mass="7889">MNKKIDQNDTGNGEPGVNARMDENAGRPVEGGEVECPYCGGTETHVENARGPSLCRTIYYCEDCDSPFERFG</sequence>
<evidence type="ECO:0000313" key="4">
    <source>
        <dbReference type="Proteomes" id="UP001596445"/>
    </source>
</evidence>
<evidence type="ECO:0000256" key="1">
    <source>
        <dbReference type="SAM" id="MobiDB-lite"/>
    </source>
</evidence>
<protein>
    <recommendedName>
        <fullName evidence="2">PaaD zinc beta ribbon domain-containing protein</fullName>
    </recommendedName>
</protein>
<keyword evidence="4" id="KW-1185">Reference proteome</keyword>
<evidence type="ECO:0000259" key="2">
    <source>
        <dbReference type="Pfam" id="PF23451"/>
    </source>
</evidence>
<dbReference type="Pfam" id="PF23451">
    <property type="entry name" value="Zn_ribbon_PaaD"/>
    <property type="match status" value="1"/>
</dbReference>
<evidence type="ECO:0000313" key="3">
    <source>
        <dbReference type="EMBL" id="MFC7059441.1"/>
    </source>
</evidence>